<gene>
    <name evidence="1" type="ORF">EUBHAL_02837</name>
</gene>
<reference evidence="1 2" key="2">
    <citation type="submission" date="2009-02" db="EMBL/GenBank/DDBJ databases">
        <title>Draft genome sequence of Eubacterium hallii (DSM 3353).</title>
        <authorList>
            <person name="Sudarsanam P."/>
            <person name="Ley R."/>
            <person name="Guruge J."/>
            <person name="Turnbaugh P.J."/>
            <person name="Mahowald M."/>
            <person name="Liep D."/>
            <person name="Gordon J."/>
        </authorList>
    </citation>
    <scope>NUCLEOTIDE SEQUENCE [LARGE SCALE GENOMIC DNA]</scope>
    <source>
        <strain evidence="1 2">DSM 3353</strain>
    </source>
</reference>
<reference evidence="1 2" key="1">
    <citation type="submission" date="2009-01" db="EMBL/GenBank/DDBJ databases">
        <authorList>
            <person name="Fulton L."/>
            <person name="Clifton S."/>
            <person name="Fulton B."/>
            <person name="Xu J."/>
            <person name="Minx P."/>
            <person name="Pepin K.H."/>
            <person name="Johnson M."/>
            <person name="Bhonagiri V."/>
            <person name="Nash W.E."/>
            <person name="Mardis E.R."/>
            <person name="Wilson R.K."/>
        </authorList>
    </citation>
    <scope>NUCLEOTIDE SEQUENCE [LARGE SCALE GENOMIC DNA]</scope>
    <source>
        <strain evidence="1 2">DSM 3353</strain>
    </source>
</reference>
<comment type="caution">
    <text evidence="1">The sequence shown here is derived from an EMBL/GenBank/DDBJ whole genome shotgun (WGS) entry which is preliminary data.</text>
</comment>
<organism evidence="1 2">
    <name type="scientific">Anaerobutyricum hallii DSM 3353</name>
    <dbReference type="NCBI Taxonomy" id="411469"/>
    <lineage>
        <taxon>Bacteria</taxon>
        <taxon>Bacillati</taxon>
        <taxon>Bacillota</taxon>
        <taxon>Clostridia</taxon>
        <taxon>Lachnospirales</taxon>
        <taxon>Lachnospiraceae</taxon>
        <taxon>Anaerobutyricum</taxon>
    </lineage>
</organism>
<sequence>MKVLREKEYHMLFSKMHLSPLFLERHLIETDRMRPQGICLLIDVRCFSEMKATFPAVFEKYLTGQAVHIPKVSACHFIFVEEFQKSIYKGNINLNPDHYAGQSKEVKYETSSFIWEVQIIKKGHHDVPVFDTCLQHVYFGICGEPYRPGRE</sequence>
<accession>C0EZH6</accession>
<evidence type="ECO:0000313" key="2">
    <source>
        <dbReference type="Proteomes" id="UP000003174"/>
    </source>
</evidence>
<dbReference type="EMBL" id="ACEP01000131">
    <property type="protein sequence ID" value="EEG35333.1"/>
    <property type="molecule type" value="Genomic_DNA"/>
</dbReference>
<evidence type="ECO:0000313" key="1">
    <source>
        <dbReference type="EMBL" id="EEG35333.1"/>
    </source>
</evidence>
<dbReference type="AlphaFoldDB" id="C0EZH6"/>
<proteinExistence type="predicted"/>
<dbReference type="Proteomes" id="UP000003174">
    <property type="component" value="Unassembled WGS sequence"/>
</dbReference>
<protein>
    <submittedName>
        <fullName evidence="1">Uncharacterized protein</fullName>
    </submittedName>
</protein>
<name>C0EZH6_9FIRM</name>